<evidence type="ECO:0008006" key="4">
    <source>
        <dbReference type="Google" id="ProtNLM"/>
    </source>
</evidence>
<comment type="caution">
    <text evidence="2">The sequence shown here is derived from an EMBL/GenBank/DDBJ whole genome shotgun (WGS) entry which is preliminary data.</text>
</comment>
<dbReference type="PATRIC" id="fig|68170.10.peg.5412"/>
<protein>
    <recommendedName>
        <fullName evidence="4">Peptidase inhibitor family I36</fullName>
    </recommendedName>
</protein>
<feature type="signal peptide" evidence="1">
    <location>
        <begin position="1"/>
        <end position="27"/>
    </location>
</feature>
<reference evidence="2 3" key="1">
    <citation type="submission" date="2015-02" db="EMBL/GenBank/DDBJ databases">
        <authorList>
            <person name="Ju K.-S."/>
            <person name="Doroghazi J.R."/>
            <person name="Metcalf W."/>
        </authorList>
    </citation>
    <scope>NUCLEOTIDE SEQUENCE [LARGE SCALE GENOMIC DNA]</scope>
    <source>
        <strain evidence="2 3">NRRL B-16140</strain>
    </source>
</reference>
<name>A0A0F0GZY7_LENAE</name>
<dbReference type="Gene3D" id="2.60.20.10">
    <property type="entry name" value="Crystallins"/>
    <property type="match status" value="1"/>
</dbReference>
<proteinExistence type="predicted"/>
<keyword evidence="1" id="KW-0732">Signal</keyword>
<dbReference type="Proteomes" id="UP000033393">
    <property type="component" value="Unassembled WGS sequence"/>
</dbReference>
<dbReference type="Pfam" id="PF03995">
    <property type="entry name" value="Inhibitor_I36"/>
    <property type="match status" value="1"/>
</dbReference>
<evidence type="ECO:0000313" key="2">
    <source>
        <dbReference type="EMBL" id="KJK46973.1"/>
    </source>
</evidence>
<keyword evidence="3" id="KW-1185">Reference proteome</keyword>
<gene>
    <name evidence="2" type="ORF">UK23_21710</name>
</gene>
<accession>A0A0F0GZY7</accession>
<evidence type="ECO:0000313" key="3">
    <source>
        <dbReference type="Proteomes" id="UP000033393"/>
    </source>
</evidence>
<dbReference type="AlphaFoldDB" id="A0A0F0GZY7"/>
<sequence>MKKQAGIGLALSIATLAAVTTAAPASADVWDCPDFGVACAYIDANYKGKIVWQESSPGLYTYTGDFRKTSSIINRTRYPLRLIGKFDGASLCIHTGHSVRQLPKGSYADQLKSIEVKPSQSCTEWR</sequence>
<evidence type="ECO:0000256" key="1">
    <source>
        <dbReference type="SAM" id="SignalP"/>
    </source>
</evidence>
<organism evidence="2 3">
    <name type="scientific">Lentzea aerocolonigenes</name>
    <name type="common">Lechevalieria aerocolonigenes</name>
    <name type="synonym">Saccharothrix aerocolonigenes</name>
    <dbReference type="NCBI Taxonomy" id="68170"/>
    <lineage>
        <taxon>Bacteria</taxon>
        <taxon>Bacillati</taxon>
        <taxon>Actinomycetota</taxon>
        <taxon>Actinomycetes</taxon>
        <taxon>Pseudonocardiales</taxon>
        <taxon>Pseudonocardiaceae</taxon>
        <taxon>Lentzea</taxon>
    </lineage>
</organism>
<dbReference type="RefSeq" id="WP_045313414.1">
    <property type="nucleotide sequence ID" value="NZ_JYJG01000149.1"/>
</dbReference>
<feature type="chain" id="PRO_5002441689" description="Peptidase inhibitor family I36" evidence="1">
    <location>
        <begin position="28"/>
        <end position="126"/>
    </location>
</feature>
<dbReference type="EMBL" id="JYJG01000149">
    <property type="protein sequence ID" value="KJK46973.1"/>
    <property type="molecule type" value="Genomic_DNA"/>
</dbReference>